<organism evidence="1 2">
    <name type="scientific">Arthrobacter ginsengisoli</name>
    <dbReference type="NCBI Taxonomy" id="1356565"/>
    <lineage>
        <taxon>Bacteria</taxon>
        <taxon>Bacillati</taxon>
        <taxon>Actinomycetota</taxon>
        <taxon>Actinomycetes</taxon>
        <taxon>Micrococcales</taxon>
        <taxon>Micrococcaceae</taxon>
        <taxon>Arthrobacter</taxon>
    </lineage>
</organism>
<keyword evidence="2" id="KW-1185">Reference proteome</keyword>
<proteinExistence type="predicted"/>
<evidence type="ECO:0000313" key="2">
    <source>
        <dbReference type="Proteomes" id="UP001252243"/>
    </source>
</evidence>
<protein>
    <submittedName>
        <fullName evidence="1">Uncharacterized protein</fullName>
    </submittedName>
</protein>
<comment type="caution">
    <text evidence="1">The sequence shown here is derived from an EMBL/GenBank/DDBJ whole genome shotgun (WGS) entry which is preliminary data.</text>
</comment>
<dbReference type="EMBL" id="JAVDVQ010000024">
    <property type="protein sequence ID" value="MDR7084514.1"/>
    <property type="molecule type" value="Genomic_DNA"/>
</dbReference>
<sequence>MREDLRRHVANNPGQPEKALLSHLLAVSTEQQAS</sequence>
<accession>A0ABU1UH40</accession>
<gene>
    <name evidence="1" type="ORF">J2X01_003825</name>
</gene>
<name>A0ABU1UH40_9MICC</name>
<reference evidence="1 2" key="1">
    <citation type="submission" date="2023-07" db="EMBL/GenBank/DDBJ databases">
        <title>Sorghum-associated microbial communities from plants grown in Nebraska, USA.</title>
        <authorList>
            <person name="Schachtman D."/>
        </authorList>
    </citation>
    <scope>NUCLEOTIDE SEQUENCE [LARGE SCALE GENOMIC DNA]</scope>
    <source>
        <strain evidence="1 2">BE167</strain>
    </source>
</reference>
<dbReference type="Proteomes" id="UP001252243">
    <property type="component" value="Unassembled WGS sequence"/>
</dbReference>
<evidence type="ECO:0000313" key="1">
    <source>
        <dbReference type="EMBL" id="MDR7084514.1"/>
    </source>
</evidence>